<keyword evidence="2" id="KW-0560">Oxidoreductase</keyword>
<dbReference type="EMBL" id="VLJV01000001">
    <property type="protein sequence ID" value="TWH22943.1"/>
    <property type="molecule type" value="Genomic_DNA"/>
</dbReference>
<dbReference type="PRINTS" id="PR00081">
    <property type="entry name" value="GDHRDH"/>
</dbReference>
<dbReference type="RefSeq" id="WP_030531185.1">
    <property type="nucleotide sequence ID" value="NZ_JOIJ01000004.1"/>
</dbReference>
<gene>
    <name evidence="3" type="ORF">JD82_04835</name>
</gene>
<evidence type="ECO:0000256" key="2">
    <source>
        <dbReference type="ARBA" id="ARBA00023002"/>
    </source>
</evidence>
<dbReference type="InterPro" id="IPR020904">
    <property type="entry name" value="Sc_DH/Rdtase_CS"/>
</dbReference>
<dbReference type="Proteomes" id="UP000317303">
    <property type="component" value="Unassembled WGS sequence"/>
</dbReference>
<dbReference type="PRINTS" id="PR00080">
    <property type="entry name" value="SDRFAMILY"/>
</dbReference>
<dbReference type="PROSITE" id="PS00061">
    <property type="entry name" value="ADH_SHORT"/>
    <property type="match status" value="1"/>
</dbReference>
<name>A0A660CMS0_9PSEU</name>
<dbReference type="InterPro" id="IPR002347">
    <property type="entry name" value="SDR_fam"/>
</dbReference>
<dbReference type="InterPro" id="IPR050259">
    <property type="entry name" value="SDR"/>
</dbReference>
<evidence type="ECO:0000313" key="4">
    <source>
        <dbReference type="Proteomes" id="UP000317303"/>
    </source>
</evidence>
<dbReference type="Pfam" id="PF13561">
    <property type="entry name" value="adh_short_C2"/>
    <property type="match status" value="1"/>
</dbReference>
<dbReference type="GO" id="GO:0032787">
    <property type="term" value="P:monocarboxylic acid metabolic process"/>
    <property type="evidence" value="ECO:0007669"/>
    <property type="project" value="UniProtKB-ARBA"/>
</dbReference>
<comment type="caution">
    <text evidence="3">The sequence shown here is derived from an EMBL/GenBank/DDBJ whole genome shotgun (WGS) entry which is preliminary data.</text>
</comment>
<evidence type="ECO:0000313" key="3">
    <source>
        <dbReference type="EMBL" id="TWH22943.1"/>
    </source>
</evidence>
<evidence type="ECO:0000256" key="1">
    <source>
        <dbReference type="ARBA" id="ARBA00006484"/>
    </source>
</evidence>
<protein>
    <submittedName>
        <fullName evidence="3">2-hydroxycyclohexanecarboxyl-CoA dehydrogenase</fullName>
    </submittedName>
</protein>
<sequence>MTQTHTAVITGAGSRRGIGQGVAHALAAQGWDIAVLDLDEAAAKEIADQVAQRHGVTALGIRCDVTDRDDVDQAVATVEGNLTEIGALVNNAGITSPTTFLDVADDEWERIFAVNVRGSYLMTKRIAPGMTERGFGRIVNMSSVSAERGGGVFGGVAYSSAKAALLGFSRSLARELGPSGVTVNSVAPGLIDTDITAGKLPDDRKAAMVADIPMRRTGAVSDVADMVAFLCRPESGYLTGATYDVNGGSHIH</sequence>
<dbReference type="FunFam" id="3.40.50.720:FF:000173">
    <property type="entry name" value="3-oxoacyl-[acyl-carrier protein] reductase"/>
    <property type="match status" value="1"/>
</dbReference>
<organism evidence="3 4">
    <name type="scientific">Prauserella rugosa</name>
    <dbReference type="NCBI Taxonomy" id="43354"/>
    <lineage>
        <taxon>Bacteria</taxon>
        <taxon>Bacillati</taxon>
        <taxon>Actinomycetota</taxon>
        <taxon>Actinomycetes</taxon>
        <taxon>Pseudonocardiales</taxon>
        <taxon>Pseudonocardiaceae</taxon>
        <taxon>Prauserella</taxon>
    </lineage>
</organism>
<dbReference type="PANTHER" id="PTHR42879">
    <property type="entry name" value="3-OXOACYL-(ACYL-CARRIER-PROTEIN) REDUCTASE"/>
    <property type="match status" value="1"/>
</dbReference>
<dbReference type="Gene3D" id="3.40.50.720">
    <property type="entry name" value="NAD(P)-binding Rossmann-like Domain"/>
    <property type="match status" value="1"/>
</dbReference>
<comment type="similarity">
    <text evidence="1">Belongs to the short-chain dehydrogenases/reductases (SDR) family.</text>
</comment>
<dbReference type="InterPro" id="IPR036291">
    <property type="entry name" value="NAD(P)-bd_dom_sf"/>
</dbReference>
<dbReference type="GO" id="GO:0016491">
    <property type="term" value="F:oxidoreductase activity"/>
    <property type="evidence" value="ECO:0007669"/>
    <property type="project" value="UniProtKB-KW"/>
</dbReference>
<proteinExistence type="inferred from homology"/>
<dbReference type="SUPFAM" id="SSF51735">
    <property type="entry name" value="NAD(P)-binding Rossmann-fold domains"/>
    <property type="match status" value="1"/>
</dbReference>
<reference evidence="3 4" key="1">
    <citation type="submission" date="2019-07" db="EMBL/GenBank/DDBJ databases">
        <title>R&amp;d 2014.</title>
        <authorList>
            <person name="Klenk H.-P."/>
        </authorList>
    </citation>
    <scope>NUCLEOTIDE SEQUENCE [LARGE SCALE GENOMIC DNA]</scope>
    <source>
        <strain evidence="3 4">DSM 43194</strain>
    </source>
</reference>
<dbReference type="OrthoDB" id="4350228at2"/>
<accession>A0A660CMS0</accession>
<keyword evidence="4" id="KW-1185">Reference proteome</keyword>
<dbReference type="AlphaFoldDB" id="A0A660CMS0"/>
<dbReference type="PANTHER" id="PTHR42879:SF2">
    <property type="entry name" value="3-OXOACYL-[ACYL-CARRIER-PROTEIN] REDUCTASE FABG"/>
    <property type="match status" value="1"/>
</dbReference>